<sequence>MGTSEEYADEHAAPAPAFHRYNSLDSDYPATPTSATKPRFNFAPTDTGFSSSSTQYKPVHHGGPQDTQNQLPARRHPVIRYWLWEIVSLAVSLVLIATIVGILCHYEGHQVPRWPFSINLNTLIALLATILRTTMLVATAEVISQAKWDWFRQPRPLSHLNDFESASRSVAGSFKLLFVAPQASLAIVAAMVTISSLAIGPFTQQAIKTVACPQILDDANASIPIAHSMPGRAKYFRIGAGQWEVDVDMKGAMIQAMTNPSSNDSKIVASCETGNCTFPSFGDDITHSSVAMCSTCFDTTPFIKETVDTTLPGNTTNYTLPNGQWVSQSNEAYYLNTRADWNLSWASSAFTDEYRSVAQDSFLNLTVMSFTNAPCTKDSGKLDCPHNAKASIGWKNQVTDYIATTCAFYPCMQNYHAKLTRGKLEERVVSSVPAIRNWVEAGIPAGELFSPYANHTALKTPCSLDGTTYDLKSNWTAIPRVPGREFVGINVGGTNHTAPNECLYKVEAIYGLAMKAFMEKLLAGTCSYNRRQGDQLWCGDLWWIAPFYHQGEATFASVERQFREYATAITNKFRAVGGSHDDAGAAETVRGAVVRTSVCTEFDWRWLLLPIALVAATGTMLGLMVLRNCRDDRQPVWKSSLFPLLFHGFHASQPATVAGPRAVMNLDEMRGEAEVKLAKFRKGQEAGFVDVGEASGSRPRDINMDILLRNR</sequence>
<proteinExistence type="predicted"/>
<keyword evidence="4" id="KW-1185">Reference proteome</keyword>
<dbReference type="InterPro" id="IPR021514">
    <property type="entry name" value="DUF3176"/>
</dbReference>
<evidence type="ECO:0000256" key="2">
    <source>
        <dbReference type="SAM" id="Phobius"/>
    </source>
</evidence>
<dbReference type="PANTHER" id="PTHR35394:SF5">
    <property type="entry name" value="DUF3176 DOMAIN-CONTAINING PROTEIN"/>
    <property type="match status" value="1"/>
</dbReference>
<accession>A0ABR1U0I7</accession>
<keyword evidence="2" id="KW-0812">Transmembrane</keyword>
<name>A0ABR1U0I7_9PEZI</name>
<feature type="region of interest" description="Disordered" evidence="1">
    <location>
        <begin position="1"/>
        <end position="24"/>
    </location>
</feature>
<comment type="caution">
    <text evidence="3">The sequence shown here is derived from an EMBL/GenBank/DDBJ whole genome shotgun (WGS) entry which is preliminary data.</text>
</comment>
<gene>
    <name evidence="3" type="ORF">PG993_003789</name>
</gene>
<feature type="transmembrane region" description="Helical" evidence="2">
    <location>
        <begin position="123"/>
        <end position="143"/>
    </location>
</feature>
<dbReference type="Pfam" id="PF11374">
    <property type="entry name" value="DUF3176"/>
    <property type="match status" value="1"/>
</dbReference>
<protein>
    <submittedName>
        <fullName evidence="3">Uncharacterized protein</fullName>
    </submittedName>
</protein>
<dbReference type="PANTHER" id="PTHR35394">
    <property type="entry name" value="DUF3176 DOMAIN-CONTAINING PROTEIN"/>
    <property type="match status" value="1"/>
</dbReference>
<reference evidence="3 4" key="1">
    <citation type="submission" date="2023-01" db="EMBL/GenBank/DDBJ databases">
        <title>Analysis of 21 Apiospora genomes using comparative genomics revels a genus with tremendous synthesis potential of carbohydrate active enzymes and secondary metabolites.</title>
        <authorList>
            <person name="Sorensen T."/>
        </authorList>
    </citation>
    <scope>NUCLEOTIDE SEQUENCE [LARGE SCALE GENOMIC DNA]</scope>
    <source>
        <strain evidence="3 4">CBS 33761</strain>
    </source>
</reference>
<feature type="transmembrane region" description="Helical" evidence="2">
    <location>
        <begin position="604"/>
        <end position="626"/>
    </location>
</feature>
<feature type="region of interest" description="Disordered" evidence="1">
    <location>
        <begin position="48"/>
        <end position="70"/>
    </location>
</feature>
<dbReference type="Proteomes" id="UP001444661">
    <property type="component" value="Unassembled WGS sequence"/>
</dbReference>
<feature type="transmembrane region" description="Helical" evidence="2">
    <location>
        <begin position="176"/>
        <end position="199"/>
    </location>
</feature>
<keyword evidence="2" id="KW-0472">Membrane</keyword>
<dbReference type="EMBL" id="JAQQWK010000002">
    <property type="protein sequence ID" value="KAK8052404.1"/>
    <property type="molecule type" value="Genomic_DNA"/>
</dbReference>
<organism evidence="3 4">
    <name type="scientific">Apiospora rasikravindrae</name>
    <dbReference type="NCBI Taxonomy" id="990691"/>
    <lineage>
        <taxon>Eukaryota</taxon>
        <taxon>Fungi</taxon>
        <taxon>Dikarya</taxon>
        <taxon>Ascomycota</taxon>
        <taxon>Pezizomycotina</taxon>
        <taxon>Sordariomycetes</taxon>
        <taxon>Xylariomycetidae</taxon>
        <taxon>Amphisphaeriales</taxon>
        <taxon>Apiosporaceae</taxon>
        <taxon>Apiospora</taxon>
    </lineage>
</organism>
<evidence type="ECO:0000313" key="3">
    <source>
        <dbReference type="EMBL" id="KAK8052404.1"/>
    </source>
</evidence>
<keyword evidence="2" id="KW-1133">Transmembrane helix</keyword>
<feature type="transmembrane region" description="Helical" evidence="2">
    <location>
        <begin position="81"/>
        <end position="103"/>
    </location>
</feature>
<evidence type="ECO:0000256" key="1">
    <source>
        <dbReference type="SAM" id="MobiDB-lite"/>
    </source>
</evidence>
<evidence type="ECO:0000313" key="4">
    <source>
        <dbReference type="Proteomes" id="UP001444661"/>
    </source>
</evidence>